<evidence type="ECO:0000313" key="1">
    <source>
        <dbReference type="EMBL" id="RPA71040.1"/>
    </source>
</evidence>
<reference evidence="1 2" key="1">
    <citation type="journal article" date="2018" name="Nat. Ecol. Evol.">
        <title>Pezizomycetes genomes reveal the molecular basis of ectomycorrhizal truffle lifestyle.</title>
        <authorList>
            <person name="Murat C."/>
            <person name="Payen T."/>
            <person name="Noel B."/>
            <person name="Kuo A."/>
            <person name="Morin E."/>
            <person name="Chen J."/>
            <person name="Kohler A."/>
            <person name="Krizsan K."/>
            <person name="Balestrini R."/>
            <person name="Da Silva C."/>
            <person name="Montanini B."/>
            <person name="Hainaut M."/>
            <person name="Levati E."/>
            <person name="Barry K.W."/>
            <person name="Belfiori B."/>
            <person name="Cichocki N."/>
            <person name="Clum A."/>
            <person name="Dockter R.B."/>
            <person name="Fauchery L."/>
            <person name="Guy J."/>
            <person name="Iotti M."/>
            <person name="Le Tacon F."/>
            <person name="Lindquist E.A."/>
            <person name="Lipzen A."/>
            <person name="Malagnac F."/>
            <person name="Mello A."/>
            <person name="Molinier V."/>
            <person name="Miyauchi S."/>
            <person name="Poulain J."/>
            <person name="Riccioni C."/>
            <person name="Rubini A."/>
            <person name="Sitrit Y."/>
            <person name="Splivallo R."/>
            <person name="Traeger S."/>
            <person name="Wang M."/>
            <person name="Zifcakova L."/>
            <person name="Wipf D."/>
            <person name="Zambonelli A."/>
            <person name="Paolocci F."/>
            <person name="Nowrousian M."/>
            <person name="Ottonello S."/>
            <person name="Baldrian P."/>
            <person name="Spatafora J.W."/>
            <person name="Henrissat B."/>
            <person name="Nagy L.G."/>
            <person name="Aury J.M."/>
            <person name="Wincker P."/>
            <person name="Grigoriev I.V."/>
            <person name="Bonfante P."/>
            <person name="Martin F.M."/>
        </authorList>
    </citation>
    <scope>NUCLEOTIDE SEQUENCE [LARGE SCALE GENOMIC DNA]</scope>
    <source>
        <strain evidence="1 2">RN42</strain>
    </source>
</reference>
<keyword evidence="2" id="KW-1185">Reference proteome</keyword>
<evidence type="ECO:0008006" key="3">
    <source>
        <dbReference type="Google" id="ProtNLM"/>
    </source>
</evidence>
<accession>A0A3N4HFY4</accession>
<organism evidence="1 2">
    <name type="scientific">Ascobolus immersus RN42</name>
    <dbReference type="NCBI Taxonomy" id="1160509"/>
    <lineage>
        <taxon>Eukaryota</taxon>
        <taxon>Fungi</taxon>
        <taxon>Dikarya</taxon>
        <taxon>Ascomycota</taxon>
        <taxon>Pezizomycotina</taxon>
        <taxon>Pezizomycetes</taxon>
        <taxon>Pezizales</taxon>
        <taxon>Ascobolaceae</taxon>
        <taxon>Ascobolus</taxon>
    </lineage>
</organism>
<dbReference type="EMBL" id="ML119985">
    <property type="protein sequence ID" value="RPA71040.1"/>
    <property type="molecule type" value="Genomic_DNA"/>
</dbReference>
<protein>
    <recommendedName>
        <fullName evidence="3">F-box domain-containing protein</fullName>
    </recommendedName>
</protein>
<gene>
    <name evidence="1" type="ORF">BJ508DRAFT_420049</name>
</gene>
<name>A0A3N4HFY4_ASCIM</name>
<dbReference type="AlphaFoldDB" id="A0A3N4HFY4"/>
<proteinExistence type="predicted"/>
<evidence type="ECO:0000313" key="2">
    <source>
        <dbReference type="Proteomes" id="UP000275078"/>
    </source>
</evidence>
<dbReference type="Proteomes" id="UP000275078">
    <property type="component" value="Unassembled WGS sequence"/>
</dbReference>
<sequence length="420" mass="47915">MNSLPPEILHLLLSSTSTLPDLFSLARTTPSLLHTYHDRRQTLLTTIATRQFHPTVLDILDHLRPSSSRREECSFHFWQKWTHSNVRNDRLAQTIPMGTQADFSSTPGRIGTAEVRWMLKFDRQLDDLIEAFSRRAEYGLLGGDDAEEMGWNAPNYLQSEIIHLAMMDSAQTSCLLDIFRLGKEGRQRLRTGLILMLSISRHLFSAPTIIHSMMQNGIDPLGLDDGIDGVRRYWLDANFLFNLSLEDHIYLISTCFHLRKAFNPCWLGDLLYWEIEGALVYLHLLERFDFSMAASTMDLDSTTVRLPQIKKRLIKGVLAYVDSYGIFNAFQSQIERLKDYLVDFTPACGYNKAHFLELDVVLKDGTSKRILILKKQALPTGDSSDDYIPKLKNRLLAVDDGGEPNKYFFEEDTGGLGGFV</sequence>